<organism evidence="1 2">
    <name type="scientific">Coemansia aciculifera</name>
    <dbReference type="NCBI Taxonomy" id="417176"/>
    <lineage>
        <taxon>Eukaryota</taxon>
        <taxon>Fungi</taxon>
        <taxon>Fungi incertae sedis</taxon>
        <taxon>Zoopagomycota</taxon>
        <taxon>Kickxellomycotina</taxon>
        <taxon>Kickxellomycetes</taxon>
        <taxon>Kickxellales</taxon>
        <taxon>Kickxellaceae</taxon>
        <taxon>Coemansia</taxon>
    </lineage>
</organism>
<evidence type="ECO:0000313" key="1">
    <source>
        <dbReference type="EMBL" id="KAJ2893026.1"/>
    </source>
</evidence>
<sequence length="125" mass="14009">RPEDTVYHSQPCRTITTGSTIMAIKFLCVEAAPLNIEQVFIVISALPNLRMRLNSALKAYTTRLLAFFAMQVSVACPNVAHVDIPREYLNKFGMEVVSAMAKDRAQLYFGALRRLPLITRHISPS</sequence>
<gene>
    <name evidence="1" type="ORF">IWW38_003006</name>
</gene>
<reference evidence="1" key="1">
    <citation type="submission" date="2022-07" db="EMBL/GenBank/DDBJ databases">
        <title>Phylogenomic reconstructions and comparative analyses of Kickxellomycotina fungi.</title>
        <authorList>
            <person name="Reynolds N.K."/>
            <person name="Stajich J.E."/>
            <person name="Barry K."/>
            <person name="Grigoriev I.V."/>
            <person name="Crous P."/>
            <person name="Smith M.E."/>
        </authorList>
    </citation>
    <scope>NUCLEOTIDE SEQUENCE</scope>
    <source>
        <strain evidence="1">CBS 190363</strain>
    </source>
</reference>
<accession>A0ACC1M2P7</accession>
<comment type="caution">
    <text evidence="1">The sequence shown here is derived from an EMBL/GenBank/DDBJ whole genome shotgun (WGS) entry which is preliminary data.</text>
</comment>
<keyword evidence="2" id="KW-1185">Reference proteome</keyword>
<name>A0ACC1M2P7_9FUNG</name>
<proteinExistence type="predicted"/>
<dbReference type="Proteomes" id="UP001139981">
    <property type="component" value="Unassembled WGS sequence"/>
</dbReference>
<protein>
    <submittedName>
        <fullName evidence="1">Uncharacterized protein</fullName>
    </submittedName>
</protein>
<dbReference type="EMBL" id="JANBVB010000614">
    <property type="protein sequence ID" value="KAJ2893026.1"/>
    <property type="molecule type" value="Genomic_DNA"/>
</dbReference>
<feature type="non-terminal residue" evidence="1">
    <location>
        <position position="1"/>
    </location>
</feature>
<evidence type="ECO:0000313" key="2">
    <source>
        <dbReference type="Proteomes" id="UP001139981"/>
    </source>
</evidence>